<dbReference type="InterPro" id="IPR001041">
    <property type="entry name" value="2Fe-2S_ferredoxin-type"/>
</dbReference>
<dbReference type="InterPro" id="IPR006058">
    <property type="entry name" value="2Fe2S_fd_BS"/>
</dbReference>
<dbReference type="Gene3D" id="3.30.365.10">
    <property type="entry name" value="Aldehyde oxidase/xanthine dehydrogenase, molybdopterin binding domain"/>
    <property type="match status" value="4"/>
</dbReference>
<dbReference type="InterPro" id="IPR036856">
    <property type="entry name" value="Ald_Oxase/Xan_DH_a/b_sf"/>
</dbReference>
<evidence type="ECO:0000313" key="6">
    <source>
        <dbReference type="EMBL" id="ATW28616.1"/>
    </source>
</evidence>
<keyword evidence="7" id="KW-1185">Reference proteome</keyword>
<dbReference type="GO" id="GO:0016491">
    <property type="term" value="F:oxidoreductase activity"/>
    <property type="evidence" value="ECO:0007669"/>
    <property type="project" value="UniProtKB-KW"/>
</dbReference>
<dbReference type="InterPro" id="IPR036010">
    <property type="entry name" value="2Fe-2S_ferredoxin-like_sf"/>
</dbReference>
<dbReference type="EMBL" id="CP017634">
    <property type="protein sequence ID" value="ATW28616.1"/>
    <property type="molecule type" value="Genomic_DNA"/>
</dbReference>
<dbReference type="InterPro" id="IPR016208">
    <property type="entry name" value="Ald_Oxase/xanthine_DH-like"/>
</dbReference>
<keyword evidence="3" id="KW-0560">Oxidoreductase</keyword>
<dbReference type="InterPro" id="IPR012675">
    <property type="entry name" value="Beta-grasp_dom_sf"/>
</dbReference>
<dbReference type="OrthoDB" id="41753at2"/>
<dbReference type="PANTHER" id="PTHR11908">
    <property type="entry name" value="XANTHINE DEHYDROGENASE"/>
    <property type="match status" value="1"/>
</dbReference>
<comment type="similarity">
    <text evidence="1">Belongs to the xanthine dehydrogenase family.</text>
</comment>
<dbReference type="InterPro" id="IPR002888">
    <property type="entry name" value="2Fe-2S-bd"/>
</dbReference>
<evidence type="ECO:0000256" key="4">
    <source>
        <dbReference type="ARBA" id="ARBA00023004"/>
    </source>
</evidence>
<sequence length="938" mass="102453">MFLNINGSERILLCDPDQDTLADVLRRLGLTGTKVGCGTGQCGACSVILDGKVVRSCARKMKAVPEYSKVITIEGIGTPDHLHPLQLAWIVYGGVQCGFCTPGFIVSAKGLLDTNPKPTRQEVRDWFQKHRNACRCTGYKPLVDAVMAAAQVLRGEMAMEELYFKIPENGRIYNTAYPRPAALAKVTGTCDYGADINMKLPDGALHLAPVFAGVSHARVISIDTSAAEEMPGVFKVITHQDVKGTNRINFPVGSPLSKMSGSERPILMDEKIFRYGDVCALVAADNEKNARAAAQKVTVHYEQLPEYLNALDALAEDAMEIHSGYPNMYYEYPLIYGEDTAPIMESAPFVAEGSYYTQRQPHLVIEPDVSMAYTDEKGMLTIHCKSLALYVIKNAIAAGVGVPADKIRLIENPTGASFGYTISPAAQALVAVATLATGRPCCLGFSYEEHHHFTGKRAPSFTNLKMAADEKGKLLAMEFEIAYDKGAFTEVARVITKGIRFMGAPYVIPNAIGLSKAVTTNHAHSTAFRSFGSPQTFAASEQLMDELAEKVGMDPLEFRYLNVYRPGDKSINGHTFDVYPMPELIDRLRPKYQEALERAKRESTPEKKRGVGIACGMYNVTAGINDHSEVALELNPDGTITHYNTWEDQGQGGDIGTLVHTHEALRPLGIKPEQIKLVMNDTAICPNSGNASGSRSHYMNGNATLDAAQKLMHGMRKADGTFRTYDEMVKEGIPTKYIGVYDTTGHTIDLDPNTGQGDPTPDYTYGIFMAEVEVDTATGKTKVLKMNLEADIGVIGSRQAVEGQAYGGLAQGVGLALTEDYDDVMKHRGLISCGFPFINDIPDQLEIDHLETPRSRGPHGSAGCAELYLTSPHVAIINAIYHACGVRVRELPATPDKVLAGLKARQKGEVQKPKKYFLGSDLYERIAEIKRNPFMLNR</sequence>
<dbReference type="PROSITE" id="PS00197">
    <property type="entry name" value="2FE2S_FER_1"/>
    <property type="match status" value="1"/>
</dbReference>
<dbReference type="NCBIfam" id="NF045668">
    <property type="entry name" value="pterin_aldehy"/>
    <property type="match status" value="1"/>
</dbReference>
<dbReference type="Gene3D" id="1.10.150.120">
    <property type="entry name" value="[2Fe-2S]-binding domain"/>
    <property type="match status" value="1"/>
</dbReference>
<dbReference type="InterPro" id="IPR000674">
    <property type="entry name" value="Ald_Oxase/Xan_DH_a/b"/>
</dbReference>
<dbReference type="PANTHER" id="PTHR11908:SF157">
    <property type="entry name" value="XANTHINE DEHYDROGENASE SUBUNIT D-RELATED"/>
    <property type="match status" value="1"/>
</dbReference>
<evidence type="ECO:0000259" key="5">
    <source>
        <dbReference type="PROSITE" id="PS51085"/>
    </source>
</evidence>
<evidence type="ECO:0000256" key="1">
    <source>
        <dbReference type="ARBA" id="ARBA00006849"/>
    </source>
</evidence>
<reference evidence="6 7" key="1">
    <citation type="submission" date="2016-10" db="EMBL/GenBank/DDBJ databases">
        <title>Complete Genome Sequence of Peptococcaceae strain DCMF.</title>
        <authorList>
            <person name="Edwards R.J."/>
            <person name="Holland S.I."/>
            <person name="Deshpande N.P."/>
            <person name="Wong Y.K."/>
            <person name="Ertan H."/>
            <person name="Manefield M."/>
            <person name="Russell T.L."/>
            <person name="Lee M.J."/>
        </authorList>
    </citation>
    <scope>NUCLEOTIDE SEQUENCE [LARGE SCALE GENOMIC DNA]</scope>
    <source>
        <strain evidence="6 7">DCMF</strain>
    </source>
</reference>
<keyword evidence="2" id="KW-0479">Metal-binding</keyword>
<dbReference type="Pfam" id="PF01799">
    <property type="entry name" value="Fer2_2"/>
    <property type="match status" value="1"/>
</dbReference>
<evidence type="ECO:0000256" key="3">
    <source>
        <dbReference type="ARBA" id="ARBA00023002"/>
    </source>
</evidence>
<dbReference type="SMART" id="SM01008">
    <property type="entry name" value="Ald_Xan_dh_C"/>
    <property type="match status" value="1"/>
</dbReference>
<dbReference type="Pfam" id="PF20256">
    <property type="entry name" value="MoCoBD_2"/>
    <property type="match status" value="1"/>
</dbReference>
<dbReference type="Pfam" id="PF02738">
    <property type="entry name" value="MoCoBD_1"/>
    <property type="match status" value="1"/>
</dbReference>
<keyword evidence="4" id="KW-0408">Iron</keyword>
<dbReference type="CDD" id="cd00207">
    <property type="entry name" value="fer2"/>
    <property type="match status" value="1"/>
</dbReference>
<evidence type="ECO:0000256" key="2">
    <source>
        <dbReference type="ARBA" id="ARBA00022723"/>
    </source>
</evidence>
<dbReference type="InterPro" id="IPR037165">
    <property type="entry name" value="AldOxase/xan_DH_Mopterin-bd_sf"/>
</dbReference>
<organism evidence="6 7">
    <name type="scientific">Formimonas warabiya</name>
    <dbReference type="NCBI Taxonomy" id="1761012"/>
    <lineage>
        <taxon>Bacteria</taxon>
        <taxon>Bacillati</taxon>
        <taxon>Bacillota</taxon>
        <taxon>Clostridia</taxon>
        <taxon>Eubacteriales</taxon>
        <taxon>Peptococcaceae</taxon>
        <taxon>Candidatus Formimonas</taxon>
    </lineage>
</organism>
<dbReference type="InterPro" id="IPR054705">
    <property type="entry name" value="Mop"/>
</dbReference>
<dbReference type="InterPro" id="IPR036884">
    <property type="entry name" value="2Fe-2S-bd_dom_sf"/>
</dbReference>
<dbReference type="SUPFAM" id="SSF54292">
    <property type="entry name" value="2Fe-2S ferredoxin-like"/>
    <property type="match status" value="1"/>
</dbReference>
<protein>
    <submittedName>
        <fullName evidence="6">Aldehyde oxidoreductase</fullName>
    </submittedName>
</protein>
<name>A0A3G1L1F2_FORW1</name>
<dbReference type="InterPro" id="IPR008274">
    <property type="entry name" value="AldOxase/xan_DH_MoCoBD1"/>
</dbReference>
<evidence type="ECO:0000313" key="7">
    <source>
        <dbReference type="Proteomes" id="UP000323521"/>
    </source>
</evidence>
<dbReference type="InterPro" id="IPR046867">
    <property type="entry name" value="AldOxase/xan_DH_MoCoBD2"/>
</dbReference>
<dbReference type="Pfam" id="PF01315">
    <property type="entry name" value="Ald_Xan_dh_C"/>
    <property type="match status" value="1"/>
</dbReference>
<dbReference type="RefSeq" id="WP_148137909.1">
    <property type="nucleotide sequence ID" value="NZ_CP017634.1"/>
</dbReference>
<dbReference type="GO" id="GO:0051537">
    <property type="term" value="F:2 iron, 2 sulfur cluster binding"/>
    <property type="evidence" value="ECO:0007669"/>
    <property type="project" value="InterPro"/>
</dbReference>
<accession>A0A3G1L1F2</accession>
<dbReference type="SUPFAM" id="SSF56003">
    <property type="entry name" value="Molybdenum cofactor-binding domain"/>
    <property type="match status" value="1"/>
</dbReference>
<proteinExistence type="inferred from homology"/>
<dbReference type="Proteomes" id="UP000323521">
    <property type="component" value="Chromosome"/>
</dbReference>
<dbReference type="AlphaFoldDB" id="A0A3G1L1F2"/>
<dbReference type="KEGG" id="fwa:DCMF_14090"/>
<gene>
    <name evidence="6" type="ORF">DCMF_14090</name>
</gene>
<dbReference type="Gene3D" id="3.10.20.30">
    <property type="match status" value="1"/>
</dbReference>
<dbReference type="Pfam" id="PF00111">
    <property type="entry name" value="Fer2"/>
    <property type="match status" value="1"/>
</dbReference>
<dbReference type="Gene3D" id="3.90.1170.50">
    <property type="entry name" value="Aldehyde oxidase/xanthine dehydrogenase, a/b hammerhead"/>
    <property type="match status" value="1"/>
</dbReference>
<feature type="domain" description="2Fe-2S ferredoxin-type" evidence="5">
    <location>
        <begin position="1"/>
        <end position="76"/>
    </location>
</feature>
<dbReference type="SUPFAM" id="SSF47741">
    <property type="entry name" value="CO dehydrogenase ISP C-domain like"/>
    <property type="match status" value="1"/>
</dbReference>
<dbReference type="SUPFAM" id="SSF54665">
    <property type="entry name" value="CO dehydrogenase molybdoprotein N-domain-like"/>
    <property type="match status" value="1"/>
</dbReference>
<dbReference type="GO" id="GO:0005506">
    <property type="term" value="F:iron ion binding"/>
    <property type="evidence" value="ECO:0007669"/>
    <property type="project" value="InterPro"/>
</dbReference>
<dbReference type="PROSITE" id="PS51085">
    <property type="entry name" value="2FE2S_FER_2"/>
    <property type="match status" value="1"/>
</dbReference>